<name>A0A419SM21_9BACL</name>
<evidence type="ECO:0000313" key="1">
    <source>
        <dbReference type="EMBL" id="RKD25133.1"/>
    </source>
</evidence>
<reference evidence="1 2" key="1">
    <citation type="submission" date="2016-08" db="EMBL/GenBank/DDBJ databases">
        <title>Novel Firmicute Genomes.</title>
        <authorList>
            <person name="Poppleton D.I."/>
            <person name="Gribaldo S."/>
        </authorList>
    </citation>
    <scope>NUCLEOTIDE SEQUENCE [LARGE SCALE GENOMIC DNA]</scope>
    <source>
        <strain evidence="1 2">RAOx-1</strain>
    </source>
</reference>
<dbReference type="AlphaFoldDB" id="A0A419SM21"/>
<organism evidence="1 2">
    <name type="scientific">Ammoniphilus oxalaticus</name>
    <dbReference type="NCBI Taxonomy" id="66863"/>
    <lineage>
        <taxon>Bacteria</taxon>
        <taxon>Bacillati</taxon>
        <taxon>Bacillota</taxon>
        <taxon>Bacilli</taxon>
        <taxon>Bacillales</taxon>
        <taxon>Paenibacillaceae</taxon>
        <taxon>Aneurinibacillus group</taxon>
        <taxon>Ammoniphilus</taxon>
    </lineage>
</organism>
<protein>
    <submittedName>
        <fullName evidence="1">Uncharacterized protein</fullName>
    </submittedName>
</protein>
<keyword evidence="2" id="KW-1185">Reference proteome</keyword>
<evidence type="ECO:0000313" key="2">
    <source>
        <dbReference type="Proteomes" id="UP000284219"/>
    </source>
</evidence>
<accession>A0A419SM21</accession>
<gene>
    <name evidence="1" type="ORF">BEP19_04770</name>
</gene>
<dbReference type="Proteomes" id="UP000284219">
    <property type="component" value="Unassembled WGS sequence"/>
</dbReference>
<comment type="caution">
    <text evidence="1">The sequence shown here is derived from an EMBL/GenBank/DDBJ whole genome shotgun (WGS) entry which is preliminary data.</text>
</comment>
<sequence length="60" mass="6803">MPTYIAKYFTIIDREPKKGYVSFYCESDQEVEILAEAKIAASDEENTIPSEINIISLSVK</sequence>
<dbReference type="RefSeq" id="WP_120188958.1">
    <property type="nucleotide sequence ID" value="NZ_MCHY01000007.1"/>
</dbReference>
<proteinExistence type="predicted"/>
<dbReference type="EMBL" id="MCHY01000007">
    <property type="protein sequence ID" value="RKD25133.1"/>
    <property type="molecule type" value="Genomic_DNA"/>
</dbReference>